<feature type="coiled-coil region" evidence="5">
    <location>
        <begin position="352"/>
        <end position="379"/>
    </location>
</feature>
<dbReference type="AlphaFoldDB" id="A0AAD7XNH9"/>
<dbReference type="PROSITE" id="PS50883">
    <property type="entry name" value="EAL"/>
    <property type="match status" value="1"/>
</dbReference>
<dbReference type="PROSITE" id="PS50887">
    <property type="entry name" value="GGDEF"/>
    <property type="match status" value="1"/>
</dbReference>
<evidence type="ECO:0000259" key="10">
    <source>
        <dbReference type="PROSITE" id="PS50887"/>
    </source>
</evidence>
<keyword evidence="2 6" id="KW-0812">Transmembrane</keyword>
<evidence type="ECO:0000313" key="12">
    <source>
        <dbReference type="Proteomes" id="UP001230188"/>
    </source>
</evidence>
<dbReference type="InterPro" id="IPR013655">
    <property type="entry name" value="PAS_fold_3"/>
</dbReference>
<dbReference type="InterPro" id="IPR035919">
    <property type="entry name" value="EAL_sf"/>
</dbReference>
<dbReference type="GO" id="GO:0003824">
    <property type="term" value="F:catalytic activity"/>
    <property type="evidence" value="ECO:0007669"/>
    <property type="project" value="UniProtKB-ARBA"/>
</dbReference>
<proteinExistence type="predicted"/>
<dbReference type="Gene3D" id="3.30.450.20">
    <property type="entry name" value="PAS domain"/>
    <property type="match status" value="1"/>
</dbReference>
<dbReference type="Pfam" id="PF03924">
    <property type="entry name" value="CHASE"/>
    <property type="match status" value="1"/>
</dbReference>
<dbReference type="SUPFAM" id="SSF55785">
    <property type="entry name" value="PYP-like sensor domain (PAS domain)"/>
    <property type="match status" value="1"/>
</dbReference>
<keyword evidence="12" id="KW-1185">Reference proteome</keyword>
<evidence type="ECO:0000256" key="2">
    <source>
        <dbReference type="ARBA" id="ARBA00022692"/>
    </source>
</evidence>
<dbReference type="InterPro" id="IPR029787">
    <property type="entry name" value="Nucleotide_cyclase"/>
</dbReference>
<feature type="domain" description="GGDEF" evidence="10">
    <location>
        <begin position="406"/>
        <end position="540"/>
    </location>
</feature>
<evidence type="ECO:0000256" key="3">
    <source>
        <dbReference type="ARBA" id="ARBA00022989"/>
    </source>
</evidence>
<dbReference type="NCBIfam" id="TIGR00254">
    <property type="entry name" value="GGDEF"/>
    <property type="match status" value="1"/>
</dbReference>
<dbReference type="InterPro" id="IPR000014">
    <property type="entry name" value="PAS"/>
</dbReference>
<protein>
    <submittedName>
        <fullName evidence="11">Uncharacterized protein</fullName>
    </submittedName>
</protein>
<dbReference type="Pfam" id="PF08447">
    <property type="entry name" value="PAS_3"/>
    <property type="match status" value="1"/>
</dbReference>
<feature type="domain" description="CHASE" evidence="8">
    <location>
        <begin position="1"/>
        <end position="172"/>
    </location>
</feature>
<comment type="subcellular location">
    <subcellularLocation>
        <location evidence="1">Membrane</location>
    </subcellularLocation>
</comment>
<gene>
    <name evidence="11" type="ORF">CTAYLR_010506</name>
</gene>
<dbReference type="InterPro" id="IPR042240">
    <property type="entry name" value="CHASE_sf"/>
</dbReference>
<dbReference type="Pfam" id="PF00563">
    <property type="entry name" value="EAL"/>
    <property type="match status" value="1"/>
</dbReference>
<dbReference type="EMBL" id="JAQMWT010000303">
    <property type="protein sequence ID" value="KAJ8606008.1"/>
    <property type="molecule type" value="Genomic_DNA"/>
</dbReference>
<dbReference type="PANTHER" id="PTHR44757:SF2">
    <property type="entry name" value="BIOFILM ARCHITECTURE MAINTENANCE PROTEIN MBAA"/>
    <property type="match status" value="1"/>
</dbReference>
<dbReference type="SMART" id="SM00091">
    <property type="entry name" value="PAS"/>
    <property type="match status" value="1"/>
</dbReference>
<dbReference type="GO" id="GO:0007165">
    <property type="term" value="P:signal transduction"/>
    <property type="evidence" value="ECO:0007669"/>
    <property type="project" value="UniProtKB-ARBA"/>
</dbReference>
<dbReference type="CDD" id="cd01948">
    <property type="entry name" value="EAL"/>
    <property type="match status" value="1"/>
</dbReference>
<name>A0AAD7XNH9_9STRA</name>
<dbReference type="InterPro" id="IPR043128">
    <property type="entry name" value="Rev_trsase/Diguanyl_cyclase"/>
</dbReference>
<organism evidence="11 12">
    <name type="scientific">Chrysophaeum taylorii</name>
    <dbReference type="NCBI Taxonomy" id="2483200"/>
    <lineage>
        <taxon>Eukaryota</taxon>
        <taxon>Sar</taxon>
        <taxon>Stramenopiles</taxon>
        <taxon>Ochrophyta</taxon>
        <taxon>Pelagophyceae</taxon>
        <taxon>Pelagomonadales</taxon>
        <taxon>Pelagomonadaceae</taxon>
        <taxon>Chrysophaeum</taxon>
    </lineage>
</organism>
<evidence type="ECO:0000256" key="4">
    <source>
        <dbReference type="ARBA" id="ARBA00023136"/>
    </source>
</evidence>
<evidence type="ECO:0000313" key="11">
    <source>
        <dbReference type="EMBL" id="KAJ8606008.1"/>
    </source>
</evidence>
<keyword evidence="3 6" id="KW-1133">Transmembrane helix</keyword>
<dbReference type="CDD" id="cd00130">
    <property type="entry name" value="PAS"/>
    <property type="match status" value="1"/>
</dbReference>
<feature type="domain" description="PAS" evidence="7">
    <location>
        <begin position="231"/>
        <end position="303"/>
    </location>
</feature>
<evidence type="ECO:0000256" key="5">
    <source>
        <dbReference type="SAM" id="Coils"/>
    </source>
</evidence>
<dbReference type="InterPro" id="IPR052155">
    <property type="entry name" value="Biofilm_reg_signaling"/>
</dbReference>
<evidence type="ECO:0000259" key="7">
    <source>
        <dbReference type="PROSITE" id="PS50112"/>
    </source>
</evidence>
<evidence type="ECO:0000259" key="9">
    <source>
        <dbReference type="PROSITE" id="PS50883"/>
    </source>
</evidence>
<feature type="transmembrane region" description="Helical" evidence="6">
    <location>
        <begin position="192"/>
        <end position="211"/>
    </location>
</feature>
<dbReference type="Pfam" id="PF00990">
    <property type="entry name" value="GGDEF"/>
    <property type="match status" value="1"/>
</dbReference>
<feature type="domain" description="EAL" evidence="9">
    <location>
        <begin position="549"/>
        <end position="800"/>
    </location>
</feature>
<dbReference type="Gene3D" id="3.30.70.270">
    <property type="match status" value="1"/>
</dbReference>
<dbReference type="Gene3D" id="3.20.20.450">
    <property type="entry name" value="EAL domain"/>
    <property type="match status" value="1"/>
</dbReference>
<reference evidence="11" key="1">
    <citation type="submission" date="2023-01" db="EMBL/GenBank/DDBJ databases">
        <title>Metagenome sequencing of chrysophaentin producing Chrysophaeum taylorii.</title>
        <authorList>
            <person name="Davison J."/>
            <person name="Bewley C."/>
        </authorList>
    </citation>
    <scope>NUCLEOTIDE SEQUENCE</scope>
    <source>
        <strain evidence="11">NIES-1699</strain>
    </source>
</reference>
<keyword evidence="5" id="KW-0175">Coiled coil</keyword>
<dbReference type="PANTHER" id="PTHR44757">
    <property type="entry name" value="DIGUANYLATE CYCLASE DGCP"/>
    <property type="match status" value="1"/>
</dbReference>
<accession>A0AAD7XNH9</accession>
<sequence>MDPDMDQARFERVASALIGEHSQLRNIAAAPDLVIQMMYPLAGNERALGLDYLNHPTQRDAALSALESRSMVLAGPIDLVQGGRGFIGRFPVFIDEGESQERVWGLISAVIDVDRLYRESGLLNDALPIELVLMGRDADLSDPTVFFGDPEILKQNPVSAEVSLASGGWRIAAIPRGGWKETPPNALRFRGLLFLAALLLLIPVAMAGHYYDQHRAHVKELRRRENDMRMLSQRLELALETSKIGVWELNLETGELRWDDRMKELYGIPAHLTPNAVDHWEEKLHPDDRAQAKREFQEAVESGATYNSVFRVLDSRGEDRWIRTIGASHIDPSGHHRILGVNWDISEDVELRTKLIEANKDAEVRNSELEEARLQMEHNSLHDSLTGLPNRRFLDERFLVQDAEATPTALIHIDLDRFKHINDTLGHAAGDAMLVHVANVLRETTRDFDFVARVGGDEFIIATTKRVSNADLASLAARIIERLRQPVPYKKQTCRFGASIGIAVNESDEGISARQLLVDADLALYRAKNRGRNRYEFFDASLKAEILCNKMLADEILSGLERREFLPYFQPQFDAETLKITGVEALARWNHPSKGVLSPYSFLSTAEELNVVPLIDHVILEETLWQSARWEAAGIRIPKTSVNVSAGRLQDTELIRRLDELPIKPGELSFELLESIFLDDKNETVANNIEQLTARGIDIEIDDFGTGYASIISLLQLKPARLKIERRLIAPIVESTSQRQLVASIIEIGKSLGIEVIAEGVETMNHVAILRELGCDALQGFAFAAPMPSDTLIDFIRENRWHQAA</sequence>
<dbReference type="PROSITE" id="PS50112">
    <property type="entry name" value="PAS"/>
    <property type="match status" value="1"/>
</dbReference>
<comment type="caution">
    <text evidence="11">The sequence shown here is derived from an EMBL/GenBank/DDBJ whole genome shotgun (WGS) entry which is preliminary data.</text>
</comment>
<dbReference type="SUPFAM" id="SSF141868">
    <property type="entry name" value="EAL domain-like"/>
    <property type="match status" value="1"/>
</dbReference>
<evidence type="ECO:0000259" key="8">
    <source>
        <dbReference type="PROSITE" id="PS50839"/>
    </source>
</evidence>
<dbReference type="InterPro" id="IPR000160">
    <property type="entry name" value="GGDEF_dom"/>
</dbReference>
<dbReference type="InterPro" id="IPR006189">
    <property type="entry name" value="CHASE_dom"/>
</dbReference>
<keyword evidence="4 6" id="KW-0472">Membrane</keyword>
<dbReference type="Gene3D" id="3.30.450.350">
    <property type="entry name" value="CHASE domain"/>
    <property type="match status" value="1"/>
</dbReference>
<dbReference type="InterPro" id="IPR001633">
    <property type="entry name" value="EAL_dom"/>
</dbReference>
<dbReference type="SMART" id="SM00267">
    <property type="entry name" value="GGDEF"/>
    <property type="match status" value="1"/>
</dbReference>
<evidence type="ECO:0000256" key="1">
    <source>
        <dbReference type="ARBA" id="ARBA00004370"/>
    </source>
</evidence>
<dbReference type="GO" id="GO:0016020">
    <property type="term" value="C:membrane"/>
    <property type="evidence" value="ECO:0007669"/>
    <property type="project" value="UniProtKB-SubCell"/>
</dbReference>
<dbReference type="SMART" id="SM00052">
    <property type="entry name" value="EAL"/>
    <property type="match status" value="1"/>
</dbReference>
<dbReference type="Proteomes" id="UP001230188">
    <property type="component" value="Unassembled WGS sequence"/>
</dbReference>
<evidence type="ECO:0000256" key="6">
    <source>
        <dbReference type="SAM" id="Phobius"/>
    </source>
</evidence>
<dbReference type="SUPFAM" id="SSF55073">
    <property type="entry name" value="Nucleotide cyclase"/>
    <property type="match status" value="1"/>
</dbReference>
<dbReference type="InterPro" id="IPR035965">
    <property type="entry name" value="PAS-like_dom_sf"/>
</dbReference>
<dbReference type="CDD" id="cd01949">
    <property type="entry name" value="GGDEF"/>
    <property type="match status" value="1"/>
</dbReference>
<dbReference type="PROSITE" id="PS50839">
    <property type="entry name" value="CHASE"/>
    <property type="match status" value="1"/>
</dbReference>
<dbReference type="SMART" id="SM01079">
    <property type="entry name" value="CHASE"/>
    <property type="match status" value="1"/>
</dbReference>